<organism evidence="12 13">
    <name type="scientific">Corynascus novoguineensis</name>
    <dbReference type="NCBI Taxonomy" id="1126955"/>
    <lineage>
        <taxon>Eukaryota</taxon>
        <taxon>Fungi</taxon>
        <taxon>Dikarya</taxon>
        <taxon>Ascomycota</taxon>
        <taxon>Pezizomycotina</taxon>
        <taxon>Sordariomycetes</taxon>
        <taxon>Sordariomycetidae</taxon>
        <taxon>Sordariales</taxon>
        <taxon>Chaetomiaceae</taxon>
        <taxon>Corynascus</taxon>
    </lineage>
</organism>
<evidence type="ECO:0000256" key="7">
    <source>
        <dbReference type="ARBA" id="ARBA00022824"/>
    </source>
</evidence>
<dbReference type="GO" id="GO:0006488">
    <property type="term" value="P:dolichol-linked oligosaccharide biosynthetic process"/>
    <property type="evidence" value="ECO:0007669"/>
    <property type="project" value="InterPro"/>
</dbReference>
<dbReference type="PANTHER" id="PTHR12154">
    <property type="entry name" value="GLYCOSYL TRANSFERASE-RELATED"/>
    <property type="match status" value="1"/>
</dbReference>
<proteinExistence type="inferred from homology"/>
<feature type="transmembrane region" description="Helical" evidence="11">
    <location>
        <begin position="16"/>
        <end position="36"/>
    </location>
</feature>
<reference evidence="12" key="1">
    <citation type="journal article" date="2023" name="Mol. Phylogenet. Evol.">
        <title>Genome-scale phylogeny and comparative genomics of the fungal order Sordariales.</title>
        <authorList>
            <person name="Hensen N."/>
            <person name="Bonometti L."/>
            <person name="Westerberg I."/>
            <person name="Brannstrom I.O."/>
            <person name="Guillou S."/>
            <person name="Cros-Aarteil S."/>
            <person name="Calhoun S."/>
            <person name="Haridas S."/>
            <person name="Kuo A."/>
            <person name="Mondo S."/>
            <person name="Pangilinan J."/>
            <person name="Riley R."/>
            <person name="LaButti K."/>
            <person name="Andreopoulos B."/>
            <person name="Lipzen A."/>
            <person name="Chen C."/>
            <person name="Yan M."/>
            <person name="Daum C."/>
            <person name="Ng V."/>
            <person name="Clum A."/>
            <person name="Steindorff A."/>
            <person name="Ohm R.A."/>
            <person name="Martin F."/>
            <person name="Silar P."/>
            <person name="Natvig D.O."/>
            <person name="Lalanne C."/>
            <person name="Gautier V."/>
            <person name="Ament-Velasquez S.L."/>
            <person name="Kruys A."/>
            <person name="Hutchinson M.I."/>
            <person name="Powell A.J."/>
            <person name="Barry K."/>
            <person name="Miller A.N."/>
            <person name="Grigoriev I.V."/>
            <person name="Debuchy R."/>
            <person name="Gladieux P."/>
            <person name="Hiltunen Thoren M."/>
            <person name="Johannesson H."/>
        </authorList>
    </citation>
    <scope>NUCLEOTIDE SEQUENCE</scope>
    <source>
        <strain evidence="12">CBS 359.72</strain>
    </source>
</reference>
<reference evidence="12" key="2">
    <citation type="submission" date="2023-05" db="EMBL/GenBank/DDBJ databases">
        <authorList>
            <consortium name="Lawrence Berkeley National Laboratory"/>
            <person name="Steindorff A."/>
            <person name="Hensen N."/>
            <person name="Bonometti L."/>
            <person name="Westerberg I."/>
            <person name="Brannstrom I.O."/>
            <person name="Guillou S."/>
            <person name="Cros-Aarteil S."/>
            <person name="Calhoun S."/>
            <person name="Haridas S."/>
            <person name="Kuo A."/>
            <person name="Mondo S."/>
            <person name="Pangilinan J."/>
            <person name="Riley R."/>
            <person name="Labutti K."/>
            <person name="Andreopoulos B."/>
            <person name="Lipzen A."/>
            <person name="Chen C."/>
            <person name="Yanf M."/>
            <person name="Daum C."/>
            <person name="Ng V."/>
            <person name="Clum A."/>
            <person name="Ohm R."/>
            <person name="Martin F."/>
            <person name="Silar P."/>
            <person name="Natvig D."/>
            <person name="Lalanne C."/>
            <person name="Gautier V."/>
            <person name="Ament-Velasquez S.L."/>
            <person name="Kruys A."/>
            <person name="Hutchinson M.I."/>
            <person name="Powell A.J."/>
            <person name="Barry K."/>
            <person name="Miller A.N."/>
            <person name="Grigoriev I.V."/>
            <person name="Debuchy R."/>
            <person name="Gladieux P."/>
            <person name="Thoren M.H."/>
            <person name="Johannesson H."/>
        </authorList>
    </citation>
    <scope>NUCLEOTIDE SEQUENCE</scope>
    <source>
        <strain evidence="12">CBS 359.72</strain>
    </source>
</reference>
<feature type="transmembrane region" description="Helical" evidence="11">
    <location>
        <begin position="42"/>
        <end position="59"/>
    </location>
</feature>
<evidence type="ECO:0000256" key="5">
    <source>
        <dbReference type="ARBA" id="ARBA00017467"/>
    </source>
</evidence>
<keyword evidence="6 11" id="KW-0812">Transmembrane</keyword>
<keyword evidence="13" id="KW-1185">Reference proteome</keyword>
<comment type="caution">
    <text evidence="12">The sequence shown here is derived from an EMBL/GenBank/DDBJ whole genome shotgun (WGS) entry which is preliminary data.</text>
</comment>
<dbReference type="Proteomes" id="UP001303647">
    <property type="component" value="Unassembled WGS sequence"/>
</dbReference>
<gene>
    <name evidence="12" type="ORF">C7999DRAFT_43128</name>
</gene>
<evidence type="ECO:0000256" key="10">
    <source>
        <dbReference type="ARBA" id="ARBA00032062"/>
    </source>
</evidence>
<evidence type="ECO:0000256" key="6">
    <source>
        <dbReference type="ARBA" id="ARBA00022692"/>
    </source>
</evidence>
<comment type="subcellular location">
    <subcellularLocation>
        <location evidence="1">Endoplasmic reticulum membrane</location>
        <topology evidence="1">Single-pass membrane protein</topology>
    </subcellularLocation>
    <subcellularLocation>
        <location evidence="2">Nucleus membrane</location>
        <topology evidence="2">Single-pass membrane protein</topology>
    </subcellularLocation>
</comment>
<evidence type="ECO:0000256" key="4">
    <source>
        <dbReference type="ARBA" id="ARBA00011335"/>
    </source>
</evidence>
<accession>A0AAN7CR07</accession>
<comment type="similarity">
    <text evidence="3">Belongs to the ALG14 family.</text>
</comment>
<dbReference type="Pfam" id="PF08660">
    <property type="entry name" value="Alg14"/>
    <property type="match status" value="1"/>
</dbReference>
<keyword evidence="8 11" id="KW-1133">Transmembrane helix</keyword>
<evidence type="ECO:0000313" key="12">
    <source>
        <dbReference type="EMBL" id="KAK4245318.1"/>
    </source>
</evidence>
<keyword evidence="7" id="KW-0256">Endoplasmic reticulum</keyword>
<protein>
    <recommendedName>
        <fullName evidence="5">UDP-N-acetylglucosamine transferase subunit ALG14</fullName>
    </recommendedName>
    <alternativeName>
        <fullName evidence="10">Asparagine-linked glycosylation protein 14</fullName>
    </alternativeName>
</protein>
<dbReference type="GO" id="GO:0031965">
    <property type="term" value="C:nuclear membrane"/>
    <property type="evidence" value="ECO:0007669"/>
    <property type="project" value="UniProtKB-SubCell"/>
</dbReference>
<dbReference type="InterPro" id="IPR013969">
    <property type="entry name" value="Oligosacch_biosynth_Alg14"/>
</dbReference>
<dbReference type="EMBL" id="MU857704">
    <property type="protein sequence ID" value="KAK4245318.1"/>
    <property type="molecule type" value="Genomic_DNA"/>
</dbReference>
<dbReference type="GO" id="GO:0004577">
    <property type="term" value="F:N-acetylglucosaminyldiphosphodolichol N-acetylglucosaminyltransferase activity"/>
    <property type="evidence" value="ECO:0007669"/>
    <property type="project" value="TreeGrafter"/>
</dbReference>
<comment type="subunit">
    <text evidence="4">Heterodimer with ALG13 to form a functional enzyme.</text>
</comment>
<evidence type="ECO:0000256" key="2">
    <source>
        <dbReference type="ARBA" id="ARBA00004590"/>
    </source>
</evidence>
<evidence type="ECO:0000256" key="11">
    <source>
        <dbReference type="SAM" id="Phobius"/>
    </source>
</evidence>
<evidence type="ECO:0000313" key="13">
    <source>
        <dbReference type="Proteomes" id="UP001303647"/>
    </source>
</evidence>
<evidence type="ECO:0000256" key="9">
    <source>
        <dbReference type="ARBA" id="ARBA00023136"/>
    </source>
</evidence>
<dbReference type="GO" id="GO:0043541">
    <property type="term" value="C:UDP-N-acetylglucosamine transferase complex"/>
    <property type="evidence" value="ECO:0007669"/>
    <property type="project" value="TreeGrafter"/>
</dbReference>
<keyword evidence="9 11" id="KW-0472">Membrane</keyword>
<sequence length="301" mass="33772">MDEIRKMLEDIGPDRFALFVYLGLIGIAILSIAGFFLLSWSWIVAIANVFIAFVIWRHVSLRRAHPRPETGRRWISRRNPSTPNTAGLPAVYFLYILGSGGHTSEMLETIKRKFVPQANAHRRYLITTGDQDSLDRLVKLECLIRRCLPGGDPRVGTVDTFRVPRARRVHQPLWTAPLSCLATAVHAVNALTREPDCRPATRHGAQFKYPHVVITNGPATGFVVCLVGHLLKLFYLVPAESRLKMVYVESWARCRSLSLTGRLFLWTGIADVFCVQHEDLARRTRGALYVGRVAAPLAPPG</sequence>
<evidence type="ECO:0000256" key="1">
    <source>
        <dbReference type="ARBA" id="ARBA00004389"/>
    </source>
</evidence>
<name>A0AAN7CR07_9PEZI</name>
<evidence type="ECO:0000256" key="8">
    <source>
        <dbReference type="ARBA" id="ARBA00022989"/>
    </source>
</evidence>
<dbReference type="PANTHER" id="PTHR12154:SF4">
    <property type="entry name" value="UDP-N-ACETYLGLUCOSAMINE TRANSFERASE SUBUNIT ALG14 HOMOLOG"/>
    <property type="match status" value="1"/>
</dbReference>
<evidence type="ECO:0000256" key="3">
    <source>
        <dbReference type="ARBA" id="ARBA00009731"/>
    </source>
</evidence>
<dbReference type="AlphaFoldDB" id="A0AAN7CR07"/>